<sequence>MADYTSRTVTTVRREYIVPAPSPHGAAAAEVDKAWNAAQQEYREKHNVPAETSLHDNALQFFPADDAIVIAFTVEETQQ</sequence>
<accession>A0ABN2XAD4</accession>
<dbReference type="EMBL" id="BAAAPF010000003">
    <property type="protein sequence ID" value="GAA2107828.1"/>
    <property type="molecule type" value="Genomic_DNA"/>
</dbReference>
<dbReference type="RefSeq" id="WP_344287050.1">
    <property type="nucleotide sequence ID" value="NZ_BAAAPF010000003.1"/>
</dbReference>
<gene>
    <name evidence="1" type="ORF">GCM10009802_03220</name>
</gene>
<proteinExistence type="predicted"/>
<evidence type="ECO:0000313" key="1">
    <source>
        <dbReference type="EMBL" id="GAA2107828.1"/>
    </source>
</evidence>
<protein>
    <submittedName>
        <fullName evidence="1">Uncharacterized protein</fullName>
    </submittedName>
</protein>
<organism evidence="1 2">
    <name type="scientific">Streptomyces synnematoformans</name>
    <dbReference type="NCBI Taxonomy" id="415721"/>
    <lineage>
        <taxon>Bacteria</taxon>
        <taxon>Bacillati</taxon>
        <taxon>Actinomycetota</taxon>
        <taxon>Actinomycetes</taxon>
        <taxon>Kitasatosporales</taxon>
        <taxon>Streptomycetaceae</taxon>
        <taxon>Streptomyces</taxon>
    </lineage>
</organism>
<reference evidence="1 2" key="1">
    <citation type="journal article" date="2019" name="Int. J. Syst. Evol. Microbiol.">
        <title>The Global Catalogue of Microorganisms (GCM) 10K type strain sequencing project: providing services to taxonomists for standard genome sequencing and annotation.</title>
        <authorList>
            <consortium name="The Broad Institute Genomics Platform"/>
            <consortium name="The Broad Institute Genome Sequencing Center for Infectious Disease"/>
            <person name="Wu L."/>
            <person name="Ma J."/>
        </authorList>
    </citation>
    <scope>NUCLEOTIDE SEQUENCE [LARGE SCALE GENOMIC DNA]</scope>
    <source>
        <strain evidence="1 2">JCM 15481</strain>
    </source>
</reference>
<name>A0ABN2XAD4_9ACTN</name>
<keyword evidence="2" id="KW-1185">Reference proteome</keyword>
<evidence type="ECO:0000313" key="2">
    <source>
        <dbReference type="Proteomes" id="UP001500443"/>
    </source>
</evidence>
<dbReference type="Proteomes" id="UP001500443">
    <property type="component" value="Unassembled WGS sequence"/>
</dbReference>
<comment type="caution">
    <text evidence="1">The sequence shown here is derived from an EMBL/GenBank/DDBJ whole genome shotgun (WGS) entry which is preliminary data.</text>
</comment>